<evidence type="ECO:0000313" key="4">
    <source>
        <dbReference type="Proteomes" id="UP000654075"/>
    </source>
</evidence>
<name>A0A813E0I6_POLGL</name>
<accession>A0A813E0I6</accession>
<keyword evidence="4" id="KW-1185">Reference proteome</keyword>
<feature type="region of interest" description="Disordered" evidence="1">
    <location>
        <begin position="151"/>
        <end position="235"/>
    </location>
</feature>
<gene>
    <name evidence="2" type="ORF">PGLA1383_LOCUS10108</name>
    <name evidence="3" type="ORF">PGLA2088_LOCUS8218</name>
</gene>
<dbReference type="EMBL" id="CAJNNV010004932">
    <property type="protein sequence ID" value="CAE8591438.1"/>
    <property type="molecule type" value="Genomic_DNA"/>
</dbReference>
<evidence type="ECO:0000256" key="1">
    <source>
        <dbReference type="SAM" id="MobiDB-lite"/>
    </source>
</evidence>
<sequence>MVLLRDAVTSAGRSCRGITAGAHVQVLEGVQFPEFRFGDEGIVLSVDASTQLCQVEFSVGAASVQVPLRHLGCSGADFAVDEPLHRASSSAVSTTPRCVIRSPPTRTPSPRRRPSSGSATTQVMSPGQRCAAAALKEMLLLVSPPQAASNLPRALPATSGRRVISPSPSSLSRQHFALHSSASPAVPRHIRSPSPACRRVISPSAGSFGQQHFELPGSGSQQQQQTNNNNSNNLIRSPIDAVWSAESSRANHLVTGGHEPLEHSRLTRGLWGVHLTPVTPSLSPMTQHHHHQQQQQQQQSLPVSPYPVLHLHLGHQAPPVGHQALLAWPLAQQQPRQSWPPAANCSGHPGLPPPGNLLGSISSLPCIV</sequence>
<feature type="region of interest" description="Disordered" evidence="1">
    <location>
        <begin position="279"/>
        <end position="302"/>
    </location>
</feature>
<feature type="compositionally biased region" description="Low complexity" evidence="1">
    <location>
        <begin position="220"/>
        <end position="233"/>
    </location>
</feature>
<dbReference type="AlphaFoldDB" id="A0A813E0I6"/>
<feature type="region of interest" description="Disordered" evidence="1">
    <location>
        <begin position="336"/>
        <end position="356"/>
    </location>
</feature>
<reference evidence="2" key="1">
    <citation type="submission" date="2021-02" db="EMBL/GenBank/DDBJ databases">
        <authorList>
            <person name="Dougan E. K."/>
            <person name="Rhodes N."/>
            <person name="Thang M."/>
            <person name="Chan C."/>
        </authorList>
    </citation>
    <scope>NUCLEOTIDE SEQUENCE</scope>
</reference>
<dbReference type="Proteomes" id="UP000626109">
    <property type="component" value="Unassembled WGS sequence"/>
</dbReference>
<proteinExistence type="predicted"/>
<evidence type="ECO:0000313" key="3">
    <source>
        <dbReference type="EMBL" id="CAE8650384.1"/>
    </source>
</evidence>
<evidence type="ECO:0000313" key="2">
    <source>
        <dbReference type="EMBL" id="CAE8591438.1"/>
    </source>
</evidence>
<feature type="region of interest" description="Disordered" evidence="1">
    <location>
        <begin position="89"/>
        <end position="126"/>
    </location>
</feature>
<dbReference type="Proteomes" id="UP000654075">
    <property type="component" value="Unassembled WGS sequence"/>
</dbReference>
<comment type="caution">
    <text evidence="2">The sequence shown here is derived from an EMBL/GenBank/DDBJ whole genome shotgun (WGS) entry which is preliminary data.</text>
</comment>
<dbReference type="EMBL" id="CAJNNW010008786">
    <property type="protein sequence ID" value="CAE8650384.1"/>
    <property type="molecule type" value="Genomic_DNA"/>
</dbReference>
<protein>
    <submittedName>
        <fullName evidence="2">Uncharacterized protein</fullName>
    </submittedName>
</protein>
<organism evidence="2 4">
    <name type="scientific">Polarella glacialis</name>
    <name type="common">Dinoflagellate</name>
    <dbReference type="NCBI Taxonomy" id="89957"/>
    <lineage>
        <taxon>Eukaryota</taxon>
        <taxon>Sar</taxon>
        <taxon>Alveolata</taxon>
        <taxon>Dinophyceae</taxon>
        <taxon>Suessiales</taxon>
        <taxon>Suessiaceae</taxon>
        <taxon>Polarella</taxon>
    </lineage>
</organism>